<protein>
    <submittedName>
        <fullName evidence="2">Uncharacterized protein</fullName>
    </submittedName>
</protein>
<dbReference type="EMBL" id="CAIE01000027">
    <property type="protein sequence ID" value="CCH18724.1"/>
    <property type="molecule type" value="Genomic_DNA"/>
</dbReference>
<evidence type="ECO:0000313" key="3">
    <source>
        <dbReference type="Proteomes" id="UP000003448"/>
    </source>
</evidence>
<feature type="compositionally biased region" description="Pro residues" evidence="1">
    <location>
        <begin position="62"/>
        <end position="75"/>
    </location>
</feature>
<dbReference type="STRING" id="1150864.MILUP08_43635"/>
<accession>I0L4H7</accession>
<evidence type="ECO:0000313" key="2">
    <source>
        <dbReference type="EMBL" id="CCH18724.1"/>
    </source>
</evidence>
<feature type="region of interest" description="Disordered" evidence="1">
    <location>
        <begin position="1"/>
        <end position="88"/>
    </location>
</feature>
<sequence>MWKPDLPNGQPRAPLEEFPGNDAREVGDSDGAYLEKGSPIRRDAGNTRPDRTISIILRPANPAAPPRPTDTPRPKTPANLRATGENPQ</sequence>
<comment type="caution">
    <text evidence="2">The sequence shown here is derived from an EMBL/GenBank/DDBJ whole genome shotgun (WGS) entry which is preliminary data.</text>
</comment>
<organism evidence="2 3">
    <name type="scientific">Micromonospora lupini str. Lupac 08</name>
    <dbReference type="NCBI Taxonomy" id="1150864"/>
    <lineage>
        <taxon>Bacteria</taxon>
        <taxon>Bacillati</taxon>
        <taxon>Actinomycetota</taxon>
        <taxon>Actinomycetes</taxon>
        <taxon>Micromonosporales</taxon>
        <taxon>Micromonosporaceae</taxon>
        <taxon>Micromonospora</taxon>
    </lineage>
</organism>
<dbReference type="AlphaFoldDB" id="I0L4H7"/>
<dbReference type="Proteomes" id="UP000003448">
    <property type="component" value="Unassembled WGS sequence"/>
</dbReference>
<gene>
    <name evidence="2" type="ORF">MILUP08_43635</name>
</gene>
<name>I0L4H7_9ACTN</name>
<keyword evidence="3" id="KW-1185">Reference proteome</keyword>
<evidence type="ECO:0000256" key="1">
    <source>
        <dbReference type="SAM" id="MobiDB-lite"/>
    </source>
</evidence>
<feature type="compositionally biased region" description="Basic and acidic residues" evidence="1">
    <location>
        <begin position="38"/>
        <end position="51"/>
    </location>
</feature>
<reference evidence="3" key="1">
    <citation type="journal article" date="2012" name="J. Bacteriol.">
        <title>Genome Sequence of Micromonospora lupini Lupac 08, Isolated from Root Nodules of Lupinus angustifolius.</title>
        <authorList>
            <person name="Alonso-Vega P."/>
            <person name="Normand P."/>
            <person name="Bacigalupe R."/>
            <person name="Pujic P."/>
            <person name="Lajus A."/>
            <person name="Vallenet D."/>
            <person name="Carro L."/>
            <person name="Coll P."/>
            <person name="Trujillo M.E."/>
        </authorList>
    </citation>
    <scope>NUCLEOTIDE SEQUENCE [LARGE SCALE GENOMIC DNA]</scope>
    <source>
        <strain evidence="3">Lupac 08</strain>
    </source>
</reference>
<proteinExistence type="predicted"/>